<keyword evidence="2" id="KW-1185">Reference proteome</keyword>
<organism evidence="1 2">
    <name type="scientific">Lacipirellula limnantheis</name>
    <dbReference type="NCBI Taxonomy" id="2528024"/>
    <lineage>
        <taxon>Bacteria</taxon>
        <taxon>Pseudomonadati</taxon>
        <taxon>Planctomycetota</taxon>
        <taxon>Planctomycetia</taxon>
        <taxon>Pirellulales</taxon>
        <taxon>Lacipirellulaceae</taxon>
        <taxon>Lacipirellula</taxon>
    </lineage>
</organism>
<dbReference type="KEGG" id="llh:I41_43370"/>
<dbReference type="OrthoDB" id="281604at2"/>
<protein>
    <submittedName>
        <fullName evidence="1">Uncharacterized protein</fullName>
    </submittedName>
</protein>
<evidence type="ECO:0000313" key="1">
    <source>
        <dbReference type="EMBL" id="QDT75128.1"/>
    </source>
</evidence>
<dbReference type="EMBL" id="CP036339">
    <property type="protein sequence ID" value="QDT75128.1"/>
    <property type="molecule type" value="Genomic_DNA"/>
</dbReference>
<name>A0A517U3D0_9BACT</name>
<accession>A0A517U3D0</accession>
<proteinExistence type="predicted"/>
<dbReference type="AlphaFoldDB" id="A0A517U3D0"/>
<gene>
    <name evidence="1" type="ORF">I41_43370</name>
</gene>
<evidence type="ECO:0000313" key="2">
    <source>
        <dbReference type="Proteomes" id="UP000317909"/>
    </source>
</evidence>
<dbReference type="RefSeq" id="WP_145434821.1">
    <property type="nucleotide sequence ID" value="NZ_CP036339.1"/>
</dbReference>
<sequence length="118" mass="13463">MSEKDFWSKLEYRLSRELAGLAIKHKGTLWCDGIAPTAILGTDSPPRIEGEAWIGTASNDLSLWRFTLFLPVPVNSRDEINWNELLPPEDQTYWVAIDAQHRILQIEPEAAKAWSDRS</sequence>
<dbReference type="Proteomes" id="UP000317909">
    <property type="component" value="Chromosome"/>
</dbReference>
<reference evidence="1 2" key="1">
    <citation type="submission" date="2019-02" db="EMBL/GenBank/DDBJ databases">
        <title>Deep-cultivation of Planctomycetes and their phenomic and genomic characterization uncovers novel biology.</title>
        <authorList>
            <person name="Wiegand S."/>
            <person name="Jogler M."/>
            <person name="Boedeker C."/>
            <person name="Pinto D."/>
            <person name="Vollmers J."/>
            <person name="Rivas-Marin E."/>
            <person name="Kohn T."/>
            <person name="Peeters S.H."/>
            <person name="Heuer A."/>
            <person name="Rast P."/>
            <person name="Oberbeckmann S."/>
            <person name="Bunk B."/>
            <person name="Jeske O."/>
            <person name="Meyerdierks A."/>
            <person name="Storesund J.E."/>
            <person name="Kallscheuer N."/>
            <person name="Luecker S."/>
            <person name="Lage O.M."/>
            <person name="Pohl T."/>
            <person name="Merkel B.J."/>
            <person name="Hornburger P."/>
            <person name="Mueller R.-W."/>
            <person name="Bruemmer F."/>
            <person name="Labrenz M."/>
            <person name="Spormann A.M."/>
            <person name="Op den Camp H."/>
            <person name="Overmann J."/>
            <person name="Amann R."/>
            <person name="Jetten M.S.M."/>
            <person name="Mascher T."/>
            <person name="Medema M.H."/>
            <person name="Devos D.P."/>
            <person name="Kaster A.-K."/>
            <person name="Ovreas L."/>
            <person name="Rohde M."/>
            <person name="Galperin M.Y."/>
            <person name="Jogler C."/>
        </authorList>
    </citation>
    <scope>NUCLEOTIDE SEQUENCE [LARGE SCALE GENOMIC DNA]</scope>
    <source>
        <strain evidence="1 2">I41</strain>
    </source>
</reference>